<dbReference type="EMBL" id="CP012109">
    <property type="protein sequence ID" value="AKQ64735.1"/>
    <property type="molecule type" value="Genomic_DNA"/>
</dbReference>
<dbReference type="SUPFAM" id="SSF49785">
    <property type="entry name" value="Galactose-binding domain-like"/>
    <property type="match status" value="2"/>
</dbReference>
<feature type="region of interest" description="Disordered" evidence="8">
    <location>
        <begin position="1"/>
        <end position="42"/>
    </location>
</feature>
<keyword evidence="4" id="KW-0479">Metal-binding</keyword>
<name>A0A0H4WTV6_9BACT</name>
<evidence type="ECO:0000256" key="3">
    <source>
        <dbReference type="ARBA" id="ARBA00011233"/>
    </source>
</evidence>
<sequence length="429" mass="46919">MDDGPNLAHGKPTAQSSTTHGADAWRAVDGNTDGNFHNGSVTHTAHEPQAWWQVDLQGDYAISTVVIHNRTDCCAERLQNFRVRVSQDGMNWYDYPFSGPASAQSRFAINHMARYVRVQLDGAESLSLAEVQVFPAGANVALQKPAAQSSTAHGAFASFAVDGNADGIFNNRSVTHTESELNAWWEVDLLRSHYVSTVVVYNRTDCCADRLQDFRVLVSQDGWTWDDHPFTGVALDQTTFAVNRAARYVRVQLDGANYLSLAEVLVFDATLAPTPAPWPTLAVDPGGCEVVAISDAIAQSFRVDAVTDLERLDVWIAPDPHFMSMYALDVHEGEGTDGPRLATSLTTLTLAPQVDGAGPAFQGFSFTHQGVTLQPGRPYTFNLVWLGGGESGFAQCHDIYPGGVMYWLGYSPEAFFDVSFRLYGPFQEL</sequence>
<evidence type="ECO:0000256" key="8">
    <source>
        <dbReference type="SAM" id="MobiDB-lite"/>
    </source>
</evidence>
<comment type="subunit">
    <text evidence="3">Homotrimer.</text>
</comment>
<keyword evidence="6" id="KW-0106">Calcium</keyword>
<dbReference type="AlphaFoldDB" id="A0A0H4WTV6"/>
<keyword evidence="7" id="KW-1015">Disulfide bond</keyword>
<reference evidence="10 11" key="1">
    <citation type="journal article" date="2016" name="PLoS ONE">
        <title>Complete Genome Sequence and Comparative Genomics of a Novel Myxobacterium Myxococcus hansupus.</title>
        <authorList>
            <person name="Sharma G."/>
            <person name="Narwani T."/>
            <person name="Subramanian S."/>
        </authorList>
    </citation>
    <scope>NUCLEOTIDE SEQUENCE [LARGE SCALE GENOMIC DNA]</scope>
    <source>
        <strain evidence="11">mixupus</strain>
    </source>
</reference>
<dbReference type="GO" id="GO:0042806">
    <property type="term" value="F:fucose binding"/>
    <property type="evidence" value="ECO:0007669"/>
    <property type="project" value="UniProtKB-ARBA"/>
</dbReference>
<keyword evidence="5" id="KW-0430">Lectin</keyword>
<proteinExistence type="inferred from homology"/>
<dbReference type="Proteomes" id="UP000009026">
    <property type="component" value="Chromosome"/>
</dbReference>
<dbReference type="Pfam" id="PF22633">
    <property type="entry name" value="F5_F8_type_C_2"/>
    <property type="match status" value="2"/>
</dbReference>
<dbReference type="SMART" id="SM00607">
    <property type="entry name" value="FTP"/>
    <property type="match status" value="2"/>
</dbReference>
<dbReference type="PANTHER" id="PTHR45713:SF6">
    <property type="entry name" value="F5_8 TYPE C DOMAIN-CONTAINING PROTEIN"/>
    <property type="match status" value="1"/>
</dbReference>
<evidence type="ECO:0000256" key="5">
    <source>
        <dbReference type="ARBA" id="ARBA00022734"/>
    </source>
</evidence>
<comment type="function">
    <text evidence="1">Acts as a defensive agent. Recognizes blood group fucosylated oligosaccharides including A, B, H and Lewis B-type antigens. Does not recognize Lewis A antigen and has low affinity for monovalent haptens.</text>
</comment>
<keyword evidence="11" id="KW-1185">Reference proteome</keyword>
<dbReference type="PROSITE" id="PS50022">
    <property type="entry name" value="FA58C_3"/>
    <property type="match status" value="1"/>
</dbReference>
<gene>
    <name evidence="10" type="ORF">A176_001647</name>
</gene>
<evidence type="ECO:0000256" key="2">
    <source>
        <dbReference type="ARBA" id="ARBA00010147"/>
    </source>
</evidence>
<dbReference type="GO" id="GO:0046872">
    <property type="term" value="F:metal ion binding"/>
    <property type="evidence" value="ECO:0007669"/>
    <property type="project" value="UniProtKB-KW"/>
</dbReference>
<protein>
    <recommendedName>
        <fullName evidence="9">F5/8 type C domain-containing protein</fullName>
    </recommendedName>
</protein>
<evidence type="ECO:0000256" key="6">
    <source>
        <dbReference type="ARBA" id="ARBA00022837"/>
    </source>
</evidence>
<evidence type="ECO:0000313" key="10">
    <source>
        <dbReference type="EMBL" id="AKQ64735.1"/>
    </source>
</evidence>
<comment type="similarity">
    <text evidence="2">Belongs to the fucolectin family.</text>
</comment>
<dbReference type="PATRIC" id="fig|1297742.4.peg.1666"/>
<feature type="domain" description="F5/8 type C" evidence="9">
    <location>
        <begin position="1"/>
        <end position="136"/>
    </location>
</feature>
<dbReference type="InterPro" id="IPR000421">
    <property type="entry name" value="FA58C"/>
</dbReference>
<dbReference type="InterPro" id="IPR006585">
    <property type="entry name" value="FTP1"/>
</dbReference>
<evidence type="ECO:0000256" key="4">
    <source>
        <dbReference type="ARBA" id="ARBA00022723"/>
    </source>
</evidence>
<evidence type="ECO:0000256" key="7">
    <source>
        <dbReference type="ARBA" id="ARBA00023157"/>
    </source>
</evidence>
<feature type="compositionally biased region" description="Polar residues" evidence="8">
    <location>
        <begin position="32"/>
        <end position="42"/>
    </location>
</feature>
<evidence type="ECO:0000259" key="9">
    <source>
        <dbReference type="PROSITE" id="PS50022"/>
    </source>
</evidence>
<dbReference type="eggNOG" id="COG1470">
    <property type="taxonomic scope" value="Bacteria"/>
</dbReference>
<dbReference type="STRING" id="1297742.A176_001647"/>
<accession>A0A0H4WTV6</accession>
<evidence type="ECO:0000256" key="1">
    <source>
        <dbReference type="ARBA" id="ARBA00002219"/>
    </source>
</evidence>
<dbReference type="KEGG" id="mym:A176_001647"/>
<evidence type="ECO:0000313" key="11">
    <source>
        <dbReference type="Proteomes" id="UP000009026"/>
    </source>
</evidence>
<dbReference type="Gene3D" id="2.60.120.260">
    <property type="entry name" value="Galactose-binding domain-like"/>
    <property type="match status" value="2"/>
</dbReference>
<dbReference type="GO" id="GO:0010185">
    <property type="term" value="P:regulation of cellular defense response"/>
    <property type="evidence" value="ECO:0007669"/>
    <property type="project" value="UniProtKB-ARBA"/>
</dbReference>
<dbReference type="InterPro" id="IPR008979">
    <property type="entry name" value="Galactose-bd-like_sf"/>
</dbReference>
<dbReference type="PANTHER" id="PTHR45713">
    <property type="entry name" value="FTP DOMAIN-CONTAINING PROTEIN"/>
    <property type="match status" value="1"/>
</dbReference>
<dbReference type="InterPro" id="IPR051941">
    <property type="entry name" value="BG_Antigen-Binding_Lectin"/>
</dbReference>
<organism evidence="10 11">
    <name type="scientific">Pseudomyxococcus hansupus</name>
    <dbReference type="NCBI Taxonomy" id="1297742"/>
    <lineage>
        <taxon>Bacteria</taxon>
        <taxon>Pseudomonadati</taxon>
        <taxon>Myxococcota</taxon>
        <taxon>Myxococcia</taxon>
        <taxon>Myxococcales</taxon>
        <taxon>Cystobacterineae</taxon>
        <taxon>Myxococcaceae</taxon>
        <taxon>Pseudomyxococcus</taxon>
    </lineage>
</organism>